<sequence>MIIIKTHEEIEYMRQAGKVVGDTLLKLEEIVRPGITTAKIDEIAEEFITKQGAKPSFKGYGGFPASICTSINEEVVHGIPTNRVLNEGDIISIDCGAILNGYQGDAARTIPVGKVSSEIMKLIEVTKESFFKGVEKAVVGNRLTDISYAVQQHIETNKFSVVRDYVGHGIGRDLHEDPQVPNYGKPGKGPKLVSGMVLAIEPMVNIGGFKVITKPNGWTVVTVDGSLSAHYENTVAILNEGPEILTLTK</sequence>
<dbReference type="AlphaFoldDB" id="A0A381JCX7"/>
<feature type="binding site" evidence="6">
    <location>
        <position position="105"/>
    </location>
    <ligand>
        <name>a divalent metal cation</name>
        <dbReference type="ChEBI" id="CHEBI:60240"/>
        <label>1</label>
    </ligand>
</feature>
<feature type="binding site" evidence="6">
    <location>
        <position position="94"/>
    </location>
    <ligand>
        <name>a divalent metal cation</name>
        <dbReference type="ChEBI" id="CHEBI:60240"/>
        <label>1</label>
    </ligand>
</feature>
<feature type="domain" description="Peptidase M24" evidence="8">
    <location>
        <begin position="11"/>
        <end position="237"/>
    </location>
</feature>
<dbReference type="HAMAP" id="MF_01974">
    <property type="entry name" value="MetAP_1"/>
    <property type="match status" value="1"/>
</dbReference>
<evidence type="ECO:0000256" key="1">
    <source>
        <dbReference type="ARBA" id="ARBA00002521"/>
    </source>
</evidence>
<evidence type="ECO:0000256" key="7">
    <source>
        <dbReference type="RuleBase" id="RU003653"/>
    </source>
</evidence>
<feature type="binding site" evidence="6">
    <location>
        <position position="105"/>
    </location>
    <ligand>
        <name>a divalent metal cation</name>
        <dbReference type="ChEBI" id="CHEBI:60240"/>
        <label>2</label>
        <note>catalytic</note>
    </ligand>
</feature>
<comment type="function">
    <text evidence="1 6">Removes the N-terminal methionine from nascent proteins. The N-terminal methionine is often cleaved when the second residue in the primary sequence is small and uncharged (Met-Ala-, Cys, Gly, Pro, Ser, Thr, or Val). Requires deformylation of the N(alpha)-formylated initiator methionine before it can be hydrolyzed.</text>
</comment>
<feature type="binding site" evidence="6">
    <location>
        <position position="201"/>
    </location>
    <ligand>
        <name>a divalent metal cation</name>
        <dbReference type="ChEBI" id="CHEBI:60240"/>
        <label>2</label>
        <note>catalytic</note>
    </ligand>
</feature>
<dbReference type="GO" id="GO:0006508">
    <property type="term" value="P:proteolysis"/>
    <property type="evidence" value="ECO:0007669"/>
    <property type="project" value="UniProtKB-KW"/>
</dbReference>
<dbReference type="GO" id="GO:0070006">
    <property type="term" value="F:metalloaminopeptidase activity"/>
    <property type="evidence" value="ECO:0007669"/>
    <property type="project" value="UniProtKB-UniRule"/>
</dbReference>
<dbReference type="Gene3D" id="3.90.230.10">
    <property type="entry name" value="Creatinase/methionine aminopeptidase superfamily"/>
    <property type="match status" value="1"/>
</dbReference>
<comment type="subunit">
    <text evidence="6">Monomer.</text>
</comment>
<dbReference type="GO" id="GO:0005829">
    <property type="term" value="C:cytosol"/>
    <property type="evidence" value="ECO:0007669"/>
    <property type="project" value="TreeGrafter"/>
</dbReference>
<dbReference type="PROSITE" id="PS00680">
    <property type="entry name" value="MAP_1"/>
    <property type="match status" value="1"/>
</dbReference>
<dbReference type="InterPro" id="IPR000994">
    <property type="entry name" value="Pept_M24"/>
</dbReference>
<dbReference type="InterPro" id="IPR036005">
    <property type="entry name" value="Creatinase/aminopeptidase-like"/>
</dbReference>
<comment type="cofactor">
    <cofactor evidence="6">
        <name>Co(2+)</name>
        <dbReference type="ChEBI" id="CHEBI:48828"/>
    </cofactor>
    <cofactor evidence="6">
        <name>Zn(2+)</name>
        <dbReference type="ChEBI" id="CHEBI:29105"/>
    </cofactor>
    <cofactor evidence="6">
        <name>Mn(2+)</name>
        <dbReference type="ChEBI" id="CHEBI:29035"/>
    </cofactor>
    <cofactor evidence="6">
        <name>Fe(2+)</name>
        <dbReference type="ChEBI" id="CHEBI:29033"/>
    </cofactor>
    <text evidence="6">Binds 2 divalent metal cations per subunit. Has a high-affinity and a low affinity metal-binding site. The true nature of the physiological cofactor is under debate. The enzyme is active with cobalt, zinc, manganese or divalent iron ions. Most likely, methionine aminopeptidases function as mononuclear Fe(2+)-metalloproteases under physiological conditions, and the catalytically relevant metal-binding site has been assigned to the histidine-containing high-affinity site.</text>
</comment>
<evidence type="ECO:0000256" key="6">
    <source>
        <dbReference type="HAMAP-Rule" id="MF_01974"/>
    </source>
</evidence>
<name>A0A381JCX7_9CLOT</name>
<feature type="binding site" evidence="6">
    <location>
        <position position="77"/>
    </location>
    <ligand>
        <name>substrate</name>
    </ligand>
</feature>
<feature type="binding site" evidence="6">
    <location>
        <position position="168"/>
    </location>
    <ligand>
        <name>a divalent metal cation</name>
        <dbReference type="ChEBI" id="CHEBI:60240"/>
        <label>2</label>
        <note>catalytic</note>
    </ligand>
</feature>
<dbReference type="EMBL" id="UFWZ01000001">
    <property type="protein sequence ID" value="SUY48242.1"/>
    <property type="molecule type" value="Genomic_DNA"/>
</dbReference>
<proteinExistence type="inferred from homology"/>
<reference evidence="9 10" key="1">
    <citation type="submission" date="2018-06" db="EMBL/GenBank/DDBJ databases">
        <authorList>
            <consortium name="Pathogen Informatics"/>
            <person name="Doyle S."/>
        </authorList>
    </citation>
    <scope>NUCLEOTIDE SEQUENCE [LARGE SCALE GENOMIC DNA]</scope>
    <source>
        <strain evidence="9 10">NCTC9836</strain>
    </source>
</reference>
<evidence type="ECO:0000256" key="3">
    <source>
        <dbReference type="ARBA" id="ARBA00022670"/>
    </source>
</evidence>
<keyword evidence="2 6" id="KW-0031">Aminopeptidase</keyword>
<dbReference type="CDD" id="cd01086">
    <property type="entry name" value="MetAP1"/>
    <property type="match status" value="1"/>
</dbReference>
<evidence type="ECO:0000313" key="10">
    <source>
        <dbReference type="Proteomes" id="UP000254664"/>
    </source>
</evidence>
<dbReference type="OrthoDB" id="9802055at2"/>
<dbReference type="Proteomes" id="UP000254664">
    <property type="component" value="Unassembled WGS sequence"/>
</dbReference>
<keyword evidence="10" id="KW-1185">Reference proteome</keyword>
<dbReference type="PRINTS" id="PR00599">
    <property type="entry name" value="MAPEPTIDASE"/>
</dbReference>
<comment type="similarity">
    <text evidence="6">Belongs to the peptidase M24A family. Methionine aminopeptidase type 1 subfamily.</text>
</comment>
<organism evidence="9 10">
    <name type="scientific">Clostridium putrefaciens</name>
    <dbReference type="NCBI Taxonomy" id="99675"/>
    <lineage>
        <taxon>Bacteria</taxon>
        <taxon>Bacillati</taxon>
        <taxon>Bacillota</taxon>
        <taxon>Clostridia</taxon>
        <taxon>Eubacteriales</taxon>
        <taxon>Clostridiaceae</taxon>
        <taxon>Clostridium</taxon>
    </lineage>
</organism>
<dbReference type="InterPro" id="IPR002467">
    <property type="entry name" value="Pept_M24A_MAP1"/>
</dbReference>
<evidence type="ECO:0000256" key="5">
    <source>
        <dbReference type="ARBA" id="ARBA00022801"/>
    </source>
</evidence>
<feature type="binding site" evidence="6">
    <location>
        <position position="175"/>
    </location>
    <ligand>
        <name>substrate</name>
    </ligand>
</feature>
<dbReference type="RefSeq" id="WP_115642080.1">
    <property type="nucleotide sequence ID" value="NZ_UFWZ01000001.1"/>
</dbReference>
<dbReference type="SUPFAM" id="SSF55920">
    <property type="entry name" value="Creatinase/aminopeptidase"/>
    <property type="match status" value="1"/>
</dbReference>
<dbReference type="PANTHER" id="PTHR43330">
    <property type="entry name" value="METHIONINE AMINOPEPTIDASE"/>
    <property type="match status" value="1"/>
</dbReference>
<dbReference type="Pfam" id="PF00557">
    <property type="entry name" value="Peptidase_M24"/>
    <property type="match status" value="1"/>
</dbReference>
<keyword evidence="4 6" id="KW-0479">Metal-binding</keyword>
<comment type="catalytic activity">
    <reaction evidence="6 7">
        <text>Release of N-terminal amino acids, preferentially methionine, from peptides and arylamides.</text>
        <dbReference type="EC" id="3.4.11.18"/>
    </reaction>
</comment>
<dbReference type="GO" id="GO:0046872">
    <property type="term" value="F:metal ion binding"/>
    <property type="evidence" value="ECO:0007669"/>
    <property type="project" value="UniProtKB-UniRule"/>
</dbReference>
<dbReference type="InterPro" id="IPR001714">
    <property type="entry name" value="Pept_M24_MAP"/>
</dbReference>
<evidence type="ECO:0000313" key="9">
    <source>
        <dbReference type="EMBL" id="SUY48242.1"/>
    </source>
</evidence>
<evidence type="ECO:0000256" key="2">
    <source>
        <dbReference type="ARBA" id="ARBA00022438"/>
    </source>
</evidence>
<keyword evidence="5 6" id="KW-0378">Hydrolase</keyword>
<evidence type="ECO:0000259" key="8">
    <source>
        <dbReference type="Pfam" id="PF00557"/>
    </source>
</evidence>
<protein>
    <recommendedName>
        <fullName evidence="6 7">Methionine aminopeptidase</fullName>
        <shortName evidence="6">MAP</shortName>
        <shortName evidence="6">MetAP</shortName>
        <ecNumber evidence="6 7">3.4.11.18</ecNumber>
    </recommendedName>
    <alternativeName>
        <fullName evidence="6">Peptidase M</fullName>
    </alternativeName>
</protein>
<feature type="binding site" evidence="6">
    <location>
        <position position="232"/>
    </location>
    <ligand>
        <name>a divalent metal cation</name>
        <dbReference type="ChEBI" id="CHEBI:60240"/>
        <label>1</label>
    </ligand>
</feature>
<accession>A0A381JCX7</accession>
<feature type="binding site" evidence="6">
    <location>
        <position position="232"/>
    </location>
    <ligand>
        <name>a divalent metal cation</name>
        <dbReference type="ChEBI" id="CHEBI:60240"/>
        <label>2</label>
        <note>catalytic</note>
    </ligand>
</feature>
<keyword evidence="3 6" id="KW-0645">Protease</keyword>
<dbReference type="EC" id="3.4.11.18" evidence="6 7"/>
<dbReference type="NCBIfam" id="TIGR00500">
    <property type="entry name" value="met_pdase_I"/>
    <property type="match status" value="1"/>
</dbReference>
<evidence type="ECO:0000256" key="4">
    <source>
        <dbReference type="ARBA" id="ARBA00022723"/>
    </source>
</evidence>
<dbReference type="GO" id="GO:0004239">
    <property type="term" value="F:initiator methionyl aminopeptidase activity"/>
    <property type="evidence" value="ECO:0007669"/>
    <property type="project" value="UniProtKB-UniRule"/>
</dbReference>
<dbReference type="PANTHER" id="PTHR43330:SF27">
    <property type="entry name" value="METHIONINE AMINOPEPTIDASE"/>
    <property type="match status" value="1"/>
</dbReference>
<gene>
    <name evidence="9" type="primary">map_2</name>
    <name evidence="6" type="synonym">map</name>
    <name evidence="9" type="ORF">NCTC9836_02618</name>
</gene>